<protein>
    <submittedName>
        <fullName evidence="2">Uncharacterized protein</fullName>
    </submittedName>
</protein>
<evidence type="ECO:0000313" key="3">
    <source>
        <dbReference type="Proteomes" id="UP001465976"/>
    </source>
</evidence>
<accession>A0ABR3ELL3</accession>
<keyword evidence="1" id="KW-1133">Transmembrane helix</keyword>
<dbReference type="PANTHER" id="PTHR35043">
    <property type="entry name" value="TRANSCRIPTION FACTOR DOMAIN-CONTAINING PROTEIN"/>
    <property type="match status" value="1"/>
</dbReference>
<reference evidence="2 3" key="1">
    <citation type="submission" date="2024-02" db="EMBL/GenBank/DDBJ databases">
        <title>A draft genome for the cacao thread blight pathogen Marasmius crinis-equi.</title>
        <authorList>
            <person name="Cohen S.P."/>
            <person name="Baruah I.K."/>
            <person name="Amoako-Attah I."/>
            <person name="Bukari Y."/>
            <person name="Meinhardt L.W."/>
            <person name="Bailey B.A."/>
        </authorList>
    </citation>
    <scope>NUCLEOTIDE SEQUENCE [LARGE SCALE GENOMIC DNA]</scope>
    <source>
        <strain evidence="2 3">GH-76</strain>
    </source>
</reference>
<evidence type="ECO:0000256" key="1">
    <source>
        <dbReference type="SAM" id="Phobius"/>
    </source>
</evidence>
<comment type="caution">
    <text evidence="2">The sequence shown here is derived from an EMBL/GenBank/DDBJ whole genome shotgun (WGS) entry which is preliminary data.</text>
</comment>
<gene>
    <name evidence="2" type="ORF">V5O48_018287</name>
</gene>
<keyword evidence="3" id="KW-1185">Reference proteome</keyword>
<proteinExistence type="predicted"/>
<dbReference type="PANTHER" id="PTHR35043:SF7">
    <property type="entry name" value="TRANSCRIPTION FACTOR DOMAIN-CONTAINING PROTEIN"/>
    <property type="match status" value="1"/>
</dbReference>
<feature type="transmembrane region" description="Helical" evidence="1">
    <location>
        <begin position="399"/>
        <end position="419"/>
    </location>
</feature>
<keyword evidence="1" id="KW-0812">Transmembrane</keyword>
<organism evidence="2 3">
    <name type="scientific">Marasmius crinis-equi</name>
    <dbReference type="NCBI Taxonomy" id="585013"/>
    <lineage>
        <taxon>Eukaryota</taxon>
        <taxon>Fungi</taxon>
        <taxon>Dikarya</taxon>
        <taxon>Basidiomycota</taxon>
        <taxon>Agaricomycotina</taxon>
        <taxon>Agaricomycetes</taxon>
        <taxon>Agaricomycetidae</taxon>
        <taxon>Agaricales</taxon>
        <taxon>Marasmiineae</taxon>
        <taxon>Marasmiaceae</taxon>
        <taxon>Marasmius</taxon>
    </lineage>
</organism>
<dbReference type="Proteomes" id="UP001465976">
    <property type="component" value="Unassembled WGS sequence"/>
</dbReference>
<feature type="transmembrane region" description="Helical" evidence="1">
    <location>
        <begin position="431"/>
        <end position="456"/>
    </location>
</feature>
<sequence length="515" mass="57445">MILVPVLSKPPPPLVHPSFDGLVGVATMFFPYAVGRLILASDNTTATSTFFSNASDACKDISNCRTISDIFLSCFTVVFISVWVPMHPDVPHVEHVGHSDVGNFLNQLIIMTLSLIFPEAVAARAFQQRKEAEELVTKYKKCGWTKPHAYLVIMGGLALYDKDGNFRGYLDDSEKFSDEDRILVDEIEQSLERRPHHDEHSTENSSCLLEYMLSRGLVDLTKSDIKANLSHGDVFAKLSALLSTGWFLVKITVRGVQGLVITELEVVALSFTAHNVAAYVIWRDKPQRIRFPVRVTWEPRLHTTPEAASPTLTYKRLLGRAMTLWRELCRRLVADFKSVIFKDVAAPKRRSTTWTLAMIGLYPAIFLGHQLDYLTGSYETRQKRRTAVNMSNSGGGSLGTIWVSIAMGIVVVALHFAAWNSQFPTALMRTAWLASASVLIAMPVVFLPVIFIANILEILTSRFRVTMLTVFLGLIGYSIARLTPVVLAILIPLEYGLPKSVCYAVEWAKFIPHIG</sequence>
<name>A0ABR3ELL3_9AGAR</name>
<evidence type="ECO:0000313" key="2">
    <source>
        <dbReference type="EMBL" id="KAL0563777.1"/>
    </source>
</evidence>
<dbReference type="EMBL" id="JBAHYK010003213">
    <property type="protein sequence ID" value="KAL0563777.1"/>
    <property type="molecule type" value="Genomic_DNA"/>
</dbReference>
<feature type="transmembrane region" description="Helical" evidence="1">
    <location>
        <begin position="468"/>
        <end position="491"/>
    </location>
</feature>
<keyword evidence="1" id="KW-0472">Membrane</keyword>